<name>A0A653EYQ9_MYCKA</name>
<sequence>MAAATSSAPAASTSRVAGAAAALADVIVDPILDRLEAVARIDSGATIR</sequence>
<evidence type="ECO:0000313" key="1">
    <source>
        <dbReference type="EMBL" id="VTP01842.1"/>
    </source>
</evidence>
<accession>A0A653EYQ9</accession>
<protein>
    <submittedName>
        <fullName evidence="1">Uncharacterized protein</fullName>
    </submittedName>
</protein>
<organism evidence="1">
    <name type="scientific">Mycobacterium kansasii</name>
    <dbReference type="NCBI Taxonomy" id="1768"/>
    <lineage>
        <taxon>Bacteria</taxon>
        <taxon>Bacillati</taxon>
        <taxon>Actinomycetota</taxon>
        <taxon>Actinomycetes</taxon>
        <taxon>Mycobacteriales</taxon>
        <taxon>Mycobacteriaceae</taxon>
        <taxon>Mycobacterium</taxon>
    </lineage>
</organism>
<gene>
    <name evidence="1" type="ORF">BIN_B_03141</name>
</gene>
<dbReference type="AlphaFoldDB" id="A0A653EYQ9"/>
<reference evidence="1" key="1">
    <citation type="submission" date="2019-05" db="EMBL/GenBank/DDBJ databases">
        <authorList>
            <person name="Naeem R."/>
            <person name="Antony C."/>
            <person name="Guan Q."/>
        </authorList>
    </citation>
    <scope>NUCLEOTIDE SEQUENCE</scope>
    <source>
        <strain evidence="1">3</strain>
    </source>
</reference>
<proteinExistence type="predicted"/>
<dbReference type="EMBL" id="LR589316">
    <property type="protein sequence ID" value="VTP01842.1"/>
    <property type="molecule type" value="Genomic_DNA"/>
</dbReference>